<feature type="transmembrane region" description="Helical" evidence="1">
    <location>
        <begin position="6"/>
        <end position="26"/>
    </location>
</feature>
<comment type="caution">
    <text evidence="2">The sequence shown here is derived from an EMBL/GenBank/DDBJ whole genome shotgun (WGS) entry which is preliminary data.</text>
</comment>
<protein>
    <submittedName>
        <fullName evidence="2">Twin transmembrane helix small protein</fullName>
    </submittedName>
</protein>
<keyword evidence="3" id="KW-1185">Reference proteome</keyword>
<feature type="transmembrane region" description="Helical" evidence="1">
    <location>
        <begin position="38"/>
        <end position="57"/>
    </location>
</feature>
<dbReference type="Pfam" id="PF11137">
    <property type="entry name" value="DUF2909"/>
    <property type="match status" value="1"/>
</dbReference>
<keyword evidence="1" id="KW-1133">Transmembrane helix</keyword>
<evidence type="ECO:0000313" key="2">
    <source>
        <dbReference type="EMBL" id="RVU31495.1"/>
    </source>
</evidence>
<dbReference type="AlphaFoldDB" id="A0A437QAE5"/>
<accession>A0A437QAE5</accession>
<dbReference type="RefSeq" id="WP_127693354.1">
    <property type="nucleotide sequence ID" value="NZ_SACQ01000002.1"/>
</dbReference>
<evidence type="ECO:0000313" key="3">
    <source>
        <dbReference type="Proteomes" id="UP000282818"/>
    </source>
</evidence>
<organism evidence="2 3">
    <name type="scientific">Neptunomonas marina</name>
    <dbReference type="NCBI Taxonomy" id="1815562"/>
    <lineage>
        <taxon>Bacteria</taxon>
        <taxon>Pseudomonadati</taxon>
        <taxon>Pseudomonadota</taxon>
        <taxon>Gammaproteobacteria</taxon>
        <taxon>Oceanospirillales</taxon>
        <taxon>Oceanospirillaceae</taxon>
        <taxon>Neptunomonas</taxon>
    </lineage>
</organism>
<dbReference type="EMBL" id="SACQ01000002">
    <property type="protein sequence ID" value="RVU31495.1"/>
    <property type="molecule type" value="Genomic_DNA"/>
</dbReference>
<gene>
    <name evidence="2" type="ORF">EOE65_05810</name>
</gene>
<dbReference type="InterPro" id="IPR021313">
    <property type="entry name" value="DUF2909"/>
</dbReference>
<evidence type="ECO:0000256" key="1">
    <source>
        <dbReference type="SAM" id="Phobius"/>
    </source>
</evidence>
<name>A0A437QAE5_9GAMM</name>
<dbReference type="NCBIfam" id="NF033233">
    <property type="entry name" value="twin_helix"/>
    <property type="match status" value="1"/>
</dbReference>
<sequence length="70" mass="7929">MVKLLLLLLFAAAVVSLFCGLFFLLRDPGNRQRIVVSLYLRVGFCVLIVLLLLWGFYTGELASQAPWLTR</sequence>
<dbReference type="Proteomes" id="UP000282818">
    <property type="component" value="Unassembled WGS sequence"/>
</dbReference>
<keyword evidence="1 2" id="KW-0812">Transmembrane</keyword>
<proteinExistence type="predicted"/>
<reference evidence="2 3" key="1">
    <citation type="submission" date="2019-01" db="EMBL/GenBank/DDBJ databases">
        <authorList>
            <person name="Chen W.-M."/>
        </authorList>
    </citation>
    <scope>NUCLEOTIDE SEQUENCE [LARGE SCALE GENOMIC DNA]</scope>
    <source>
        <strain evidence="2 3">HPM-16</strain>
    </source>
</reference>
<keyword evidence="1" id="KW-0472">Membrane</keyword>